<protein>
    <submittedName>
        <fullName evidence="3">GDSL-like Lipase/Acylhydrolase superfamily protein</fullName>
    </submittedName>
</protein>
<keyword evidence="4" id="KW-1185">Reference proteome</keyword>
<dbReference type="GO" id="GO:0016788">
    <property type="term" value="F:hydrolase activity, acting on ester bonds"/>
    <property type="evidence" value="ECO:0007669"/>
    <property type="project" value="InterPro"/>
</dbReference>
<dbReference type="PANTHER" id="PTHR22835:SF669">
    <property type="entry name" value="ALPHA-L-FUCOSIDASE"/>
    <property type="match status" value="1"/>
</dbReference>
<organism evidence="3 4">
    <name type="scientific">Perilla frutescens var. hirtella</name>
    <name type="common">Perilla citriodora</name>
    <name type="synonym">Perilla setoyensis</name>
    <dbReference type="NCBI Taxonomy" id="608512"/>
    <lineage>
        <taxon>Eukaryota</taxon>
        <taxon>Viridiplantae</taxon>
        <taxon>Streptophyta</taxon>
        <taxon>Embryophyta</taxon>
        <taxon>Tracheophyta</taxon>
        <taxon>Spermatophyta</taxon>
        <taxon>Magnoliopsida</taxon>
        <taxon>eudicotyledons</taxon>
        <taxon>Gunneridae</taxon>
        <taxon>Pentapetalae</taxon>
        <taxon>asterids</taxon>
        <taxon>lamiids</taxon>
        <taxon>Lamiales</taxon>
        <taxon>Lamiaceae</taxon>
        <taxon>Nepetoideae</taxon>
        <taxon>Elsholtzieae</taxon>
        <taxon>Perilla</taxon>
    </lineage>
</organism>
<sequence>MKNLAPCNYTAIYNFGDSNSDTGGIAAAFYPPAPPSGETYFHRPAGRASDGRLIIDFICDEVGIPYLSPYLDSIGSNFKHGANFATGGATIQRPNESWVANGMSPFSLEIQLEHFTQFKDRTSYFYHHGKDECIKQRLPRPDEDLSKALFTFDIGQNDVALGIRTLSYQLQQAAVPKIVSQFISQVQAVYERGARTFWIHNTGPIG</sequence>
<dbReference type="EMBL" id="SDAM02000058">
    <property type="protein sequence ID" value="KAH6833337.1"/>
    <property type="molecule type" value="Genomic_DNA"/>
</dbReference>
<dbReference type="AlphaFoldDB" id="A0AAD4PC26"/>
<accession>A0AAD4PC26</accession>
<dbReference type="Gene3D" id="3.40.50.1110">
    <property type="entry name" value="SGNH hydrolase"/>
    <property type="match status" value="1"/>
</dbReference>
<dbReference type="Proteomes" id="UP001190926">
    <property type="component" value="Unassembled WGS sequence"/>
</dbReference>
<dbReference type="InterPro" id="IPR036514">
    <property type="entry name" value="SGNH_hydro_sf"/>
</dbReference>
<evidence type="ECO:0000256" key="2">
    <source>
        <dbReference type="ARBA" id="ARBA00023180"/>
    </source>
</evidence>
<name>A0AAD4PC26_PERFH</name>
<comment type="similarity">
    <text evidence="1">Belongs to the 'GDSL' lipolytic enzyme family.</text>
</comment>
<dbReference type="PANTHER" id="PTHR22835">
    <property type="entry name" value="ZINC FINGER FYVE DOMAIN CONTAINING PROTEIN"/>
    <property type="match status" value="1"/>
</dbReference>
<gene>
    <name evidence="3" type="ORF">C2S53_003326</name>
</gene>
<keyword evidence="2" id="KW-0325">Glycoprotein</keyword>
<evidence type="ECO:0000256" key="1">
    <source>
        <dbReference type="ARBA" id="ARBA00008668"/>
    </source>
</evidence>
<evidence type="ECO:0000313" key="4">
    <source>
        <dbReference type="Proteomes" id="UP001190926"/>
    </source>
</evidence>
<evidence type="ECO:0000313" key="3">
    <source>
        <dbReference type="EMBL" id="KAH6833337.1"/>
    </source>
</evidence>
<proteinExistence type="inferred from homology"/>
<dbReference type="InterPro" id="IPR001087">
    <property type="entry name" value="GDSL"/>
</dbReference>
<comment type="caution">
    <text evidence="3">The sequence shown here is derived from an EMBL/GenBank/DDBJ whole genome shotgun (WGS) entry which is preliminary data.</text>
</comment>
<dbReference type="Pfam" id="PF00657">
    <property type="entry name" value="Lipase_GDSL"/>
    <property type="match status" value="1"/>
</dbReference>
<reference evidence="3 4" key="1">
    <citation type="journal article" date="2021" name="Nat. Commun.">
        <title>Incipient diploidization of the medicinal plant Perilla within 10,000 years.</title>
        <authorList>
            <person name="Zhang Y."/>
            <person name="Shen Q."/>
            <person name="Leng L."/>
            <person name="Zhang D."/>
            <person name="Chen S."/>
            <person name="Shi Y."/>
            <person name="Ning Z."/>
            <person name="Chen S."/>
        </authorList>
    </citation>
    <scope>NUCLEOTIDE SEQUENCE [LARGE SCALE GENOMIC DNA]</scope>
    <source>
        <strain evidence="4">cv. PC099</strain>
    </source>
</reference>